<dbReference type="STRING" id="1513793.SAMN06296036_123105"/>
<feature type="active site" evidence="9">
    <location>
        <position position="80"/>
    </location>
</feature>
<dbReference type="SUPFAM" id="SSF54506">
    <property type="entry name" value="Diaminopimelate epimerase-like"/>
    <property type="match status" value="2"/>
</dbReference>
<dbReference type="RefSeq" id="WP_132323737.1">
    <property type="nucleotide sequence ID" value="NZ_FWZT01000023.1"/>
</dbReference>
<dbReference type="UniPathway" id="UPA00034">
    <property type="reaction ID" value="UER00025"/>
</dbReference>
<gene>
    <name evidence="8" type="primary">dapF</name>
    <name evidence="10" type="ORF">SAMN06296036_123105</name>
</gene>
<keyword evidence="8" id="KW-0963">Cytoplasm</keyword>
<name>A0A1Y6CI73_9BACT</name>
<evidence type="ECO:0000256" key="1">
    <source>
        <dbReference type="ARBA" id="ARBA00005196"/>
    </source>
</evidence>
<dbReference type="InterPro" id="IPR001653">
    <property type="entry name" value="DAP_epimerase_DapF"/>
</dbReference>
<accession>A0A1Y6CI73</accession>
<dbReference type="AlphaFoldDB" id="A0A1Y6CI73"/>
<dbReference type="GO" id="GO:0009089">
    <property type="term" value="P:lysine biosynthetic process via diaminopimelate"/>
    <property type="evidence" value="ECO:0007669"/>
    <property type="project" value="UniProtKB-UniRule"/>
</dbReference>
<feature type="site" description="Could be important to modulate the pK values of the two catalytic cysteine residues" evidence="8">
    <location>
        <position position="183"/>
    </location>
</feature>
<dbReference type="PANTHER" id="PTHR31689">
    <property type="entry name" value="DIAMINOPIMELATE EPIMERASE, CHLOROPLASTIC"/>
    <property type="match status" value="1"/>
</dbReference>
<keyword evidence="6 8" id="KW-0413">Isomerase</keyword>
<evidence type="ECO:0000313" key="10">
    <source>
        <dbReference type="EMBL" id="SMF67181.1"/>
    </source>
</evidence>
<evidence type="ECO:0000256" key="3">
    <source>
        <dbReference type="ARBA" id="ARBA00013080"/>
    </source>
</evidence>
<dbReference type="HAMAP" id="MF_00197">
    <property type="entry name" value="DAP_epimerase"/>
    <property type="match status" value="1"/>
</dbReference>
<dbReference type="PROSITE" id="PS01326">
    <property type="entry name" value="DAP_EPIMERASE"/>
    <property type="match status" value="1"/>
</dbReference>
<evidence type="ECO:0000313" key="11">
    <source>
        <dbReference type="Proteomes" id="UP000192907"/>
    </source>
</evidence>
<dbReference type="InterPro" id="IPR018510">
    <property type="entry name" value="DAP_epimerase_AS"/>
</dbReference>
<proteinExistence type="inferred from homology"/>
<comment type="subcellular location">
    <subcellularLocation>
        <location evidence="8">Cytoplasm</location>
    </subcellularLocation>
</comment>
<feature type="binding site" evidence="8">
    <location>
        <begin position="81"/>
        <end position="82"/>
    </location>
    <ligand>
        <name>substrate</name>
    </ligand>
</feature>
<comment type="function">
    <text evidence="8">Catalyzes the stereoinversion of LL-2,6-diaminopimelate (L,L-DAP) to meso-diaminopimelate (meso-DAP), a precursor of L-lysine and an essential component of the bacterial peptidoglycan.</text>
</comment>
<dbReference type="Proteomes" id="UP000192907">
    <property type="component" value="Unassembled WGS sequence"/>
</dbReference>
<evidence type="ECO:0000256" key="4">
    <source>
        <dbReference type="ARBA" id="ARBA00022605"/>
    </source>
</evidence>
<feature type="site" description="Could be important to modulate the pK values of the two catalytic cysteine residues" evidence="8">
    <location>
        <position position="248"/>
    </location>
</feature>
<dbReference type="GO" id="GO:0005829">
    <property type="term" value="C:cytosol"/>
    <property type="evidence" value="ECO:0007669"/>
    <property type="project" value="TreeGrafter"/>
</dbReference>
<feature type="binding site" evidence="8">
    <location>
        <begin position="258"/>
        <end position="259"/>
    </location>
    <ligand>
        <name>substrate</name>
    </ligand>
</feature>
<feature type="binding site" evidence="8">
    <location>
        <position position="213"/>
    </location>
    <ligand>
        <name>substrate</name>
    </ligand>
</feature>
<dbReference type="PANTHER" id="PTHR31689:SF0">
    <property type="entry name" value="DIAMINOPIMELATE EPIMERASE"/>
    <property type="match status" value="1"/>
</dbReference>
<comment type="pathway">
    <text evidence="1 8">Amino-acid biosynthesis; L-lysine biosynthesis via DAP pathway; DL-2,6-diaminopimelate from LL-2,6-diaminopimelate: step 1/1.</text>
</comment>
<feature type="binding site" evidence="8">
    <location>
        <position position="181"/>
    </location>
    <ligand>
        <name>substrate</name>
    </ligand>
</feature>
<evidence type="ECO:0000256" key="5">
    <source>
        <dbReference type="ARBA" id="ARBA00023154"/>
    </source>
</evidence>
<dbReference type="EC" id="5.1.1.7" evidence="3 8"/>
<dbReference type="GO" id="GO:0008837">
    <property type="term" value="F:diaminopimelate epimerase activity"/>
    <property type="evidence" value="ECO:0007669"/>
    <property type="project" value="UniProtKB-UniRule"/>
</dbReference>
<dbReference type="EMBL" id="FWZT01000023">
    <property type="protein sequence ID" value="SMF67181.1"/>
    <property type="molecule type" value="Genomic_DNA"/>
</dbReference>
<comment type="similarity">
    <text evidence="2 8">Belongs to the diaminopimelate epimerase family.</text>
</comment>
<evidence type="ECO:0000256" key="6">
    <source>
        <dbReference type="ARBA" id="ARBA00023235"/>
    </source>
</evidence>
<feature type="active site" description="Proton acceptor" evidence="8">
    <location>
        <position position="257"/>
    </location>
</feature>
<feature type="binding site" evidence="8">
    <location>
        <begin position="248"/>
        <end position="249"/>
    </location>
    <ligand>
        <name>substrate</name>
    </ligand>
</feature>
<evidence type="ECO:0000256" key="9">
    <source>
        <dbReference type="PROSITE-ProRule" id="PRU10125"/>
    </source>
</evidence>
<dbReference type="Gene3D" id="3.10.310.10">
    <property type="entry name" value="Diaminopimelate Epimerase, Chain A, domain 1"/>
    <property type="match status" value="2"/>
</dbReference>
<keyword evidence="4 8" id="KW-0028">Amino-acid biosynthesis</keyword>
<keyword evidence="11" id="KW-1185">Reference proteome</keyword>
<evidence type="ECO:0000256" key="8">
    <source>
        <dbReference type="HAMAP-Rule" id="MF_00197"/>
    </source>
</evidence>
<sequence length="316" mass="35016">MFLKFEKWHGAKNDFVLTWLLGDDELIFDSLVRQAPEICSRDGSGVSADGILVLHISEREQIFPDRLSIINSDGSIAETCGNGIRCAALSVLKRHRYYSPRDIPEGFAMDLRSSSVSCRFLGRGKLETQDHWPLVSVDMGHPKLNQDCQLYEDAKQEVSRIADELKLPQLKRDWGIIDISNQHLVFFLDQADRDLLLRVGPAFQKSAFWDGINVHLAVTQDVDNKLKTEAGNKLGQAIDDLYQVFVWERGAGETMACGSGACAVAALALDSGLVERSQWLGVAMPGGLLYCKQESADDQVNLAGPAQFVFEGTIEI</sequence>
<organism evidence="10 11">
    <name type="scientific">Pseudobacteriovorax antillogorgiicola</name>
    <dbReference type="NCBI Taxonomy" id="1513793"/>
    <lineage>
        <taxon>Bacteria</taxon>
        <taxon>Pseudomonadati</taxon>
        <taxon>Bdellovibrionota</taxon>
        <taxon>Oligoflexia</taxon>
        <taxon>Oligoflexales</taxon>
        <taxon>Pseudobacteriovoracaceae</taxon>
        <taxon>Pseudobacteriovorax</taxon>
    </lineage>
</organism>
<comment type="subunit">
    <text evidence="8">Homodimer.</text>
</comment>
<comment type="caution">
    <text evidence="8">Lacks conserved residue(s) required for the propagation of feature annotation.</text>
</comment>
<dbReference type="NCBIfam" id="TIGR00652">
    <property type="entry name" value="DapF"/>
    <property type="match status" value="1"/>
</dbReference>
<feature type="active site" description="Proton donor" evidence="8">
    <location>
        <position position="80"/>
    </location>
</feature>
<feature type="binding site" evidence="8">
    <location>
        <position position="13"/>
    </location>
    <ligand>
        <name>substrate</name>
    </ligand>
</feature>
<reference evidence="11" key="1">
    <citation type="submission" date="2017-04" db="EMBL/GenBank/DDBJ databases">
        <authorList>
            <person name="Varghese N."/>
            <person name="Submissions S."/>
        </authorList>
    </citation>
    <scope>NUCLEOTIDE SEQUENCE [LARGE SCALE GENOMIC DNA]</scope>
    <source>
        <strain evidence="11">RKEM611</strain>
    </source>
</reference>
<dbReference type="OrthoDB" id="9805408at2"/>
<keyword evidence="5 8" id="KW-0457">Lysine biosynthesis</keyword>
<protein>
    <recommendedName>
        <fullName evidence="3 8">Diaminopimelate epimerase</fullName>
        <shortName evidence="8">DAP epimerase</shortName>
        <ecNumber evidence="3 8">5.1.1.7</ecNumber>
    </recommendedName>
    <alternativeName>
        <fullName evidence="8">PLP-independent amino acid racemase</fullName>
    </alternativeName>
</protein>
<feature type="binding site" evidence="8">
    <location>
        <position position="71"/>
    </location>
    <ligand>
        <name>substrate</name>
    </ligand>
</feature>
<dbReference type="Pfam" id="PF01678">
    <property type="entry name" value="DAP_epimerase"/>
    <property type="match status" value="2"/>
</dbReference>
<evidence type="ECO:0000256" key="2">
    <source>
        <dbReference type="ARBA" id="ARBA00010219"/>
    </source>
</evidence>
<comment type="catalytic activity">
    <reaction evidence="7 8">
        <text>(2S,6S)-2,6-diaminopimelate = meso-2,6-diaminopimelate</text>
        <dbReference type="Rhea" id="RHEA:15393"/>
        <dbReference type="ChEBI" id="CHEBI:57609"/>
        <dbReference type="ChEBI" id="CHEBI:57791"/>
        <dbReference type="EC" id="5.1.1.7"/>
    </reaction>
</comment>
<evidence type="ECO:0000256" key="7">
    <source>
        <dbReference type="ARBA" id="ARBA00051712"/>
    </source>
</evidence>